<proteinExistence type="inferred from homology"/>
<evidence type="ECO:0000256" key="3">
    <source>
        <dbReference type="ARBA" id="ARBA00023080"/>
    </source>
</evidence>
<evidence type="ECO:0000256" key="1">
    <source>
        <dbReference type="ARBA" id="ARBA00006581"/>
    </source>
</evidence>
<dbReference type="InterPro" id="IPR029054">
    <property type="entry name" value="dUTPase-like"/>
</dbReference>
<evidence type="ECO:0000259" key="4">
    <source>
        <dbReference type="Pfam" id="PF00692"/>
    </source>
</evidence>
<dbReference type="GO" id="GO:0006226">
    <property type="term" value="P:dUMP biosynthetic process"/>
    <property type="evidence" value="ECO:0007669"/>
    <property type="project" value="InterPro"/>
</dbReference>
<dbReference type="Gene3D" id="2.70.40.10">
    <property type="match status" value="1"/>
</dbReference>
<reference evidence="5" key="1">
    <citation type="journal article" date="2020" name="Nature">
        <title>Giant virus diversity and host interactions through global metagenomics.</title>
        <authorList>
            <person name="Schulz F."/>
            <person name="Roux S."/>
            <person name="Paez-Espino D."/>
            <person name="Jungbluth S."/>
            <person name="Walsh D.A."/>
            <person name="Denef V.J."/>
            <person name="McMahon K.D."/>
            <person name="Konstantinidis K.T."/>
            <person name="Eloe-Fadrosh E.A."/>
            <person name="Kyrpides N.C."/>
            <person name="Woyke T."/>
        </authorList>
    </citation>
    <scope>NUCLEOTIDE SEQUENCE</scope>
    <source>
        <strain evidence="5">GVMAG-M-3300009155-48</strain>
    </source>
</reference>
<dbReference type="EC" id="3.6.1.23" evidence="2"/>
<protein>
    <recommendedName>
        <fullName evidence="2">dUTP diphosphatase</fullName>
        <ecNumber evidence="2">3.6.1.23</ecNumber>
    </recommendedName>
</protein>
<dbReference type="AlphaFoldDB" id="A0A6C0EU68"/>
<sequence length="209" mass="23865">MATSDSLSQIFTNVSEALDKVLFPYDSEDDINLNAYATLYLYVKSENHELVELYKNHIKKHNEKIMSDEYPNSGFDLFIPHDTTFQKEIDSMFVDLEVKCEMTYHQKNKNTETSAYYVYPRSSMSKTPLMLANHTGIIDSGYRGYLIAALRYLKSRDEYYEVEKHTRLLQICHPSLCPILVKIVDESDLSTTKRGAGGFGSTGKIGVSN</sequence>
<organism evidence="5">
    <name type="scientific">viral metagenome</name>
    <dbReference type="NCBI Taxonomy" id="1070528"/>
    <lineage>
        <taxon>unclassified sequences</taxon>
        <taxon>metagenomes</taxon>
        <taxon>organismal metagenomes</taxon>
    </lineage>
</organism>
<dbReference type="InterPro" id="IPR036157">
    <property type="entry name" value="dUTPase-like_sf"/>
</dbReference>
<dbReference type="InterPro" id="IPR008181">
    <property type="entry name" value="dUTPase"/>
</dbReference>
<dbReference type="GO" id="GO:0000287">
    <property type="term" value="F:magnesium ion binding"/>
    <property type="evidence" value="ECO:0007669"/>
    <property type="project" value="InterPro"/>
</dbReference>
<dbReference type="Pfam" id="PF00692">
    <property type="entry name" value="dUTPase"/>
    <property type="match status" value="1"/>
</dbReference>
<dbReference type="GO" id="GO:0004170">
    <property type="term" value="F:dUTP diphosphatase activity"/>
    <property type="evidence" value="ECO:0007669"/>
    <property type="project" value="UniProtKB-EC"/>
</dbReference>
<dbReference type="SUPFAM" id="SSF51283">
    <property type="entry name" value="dUTPase-like"/>
    <property type="match status" value="1"/>
</dbReference>
<name>A0A6C0EU68_9ZZZZ</name>
<dbReference type="EMBL" id="MN738925">
    <property type="protein sequence ID" value="QHT31770.1"/>
    <property type="molecule type" value="Genomic_DNA"/>
</dbReference>
<comment type="similarity">
    <text evidence="1">Belongs to the dUTPase family.</text>
</comment>
<accession>A0A6C0EU68</accession>
<dbReference type="PANTHER" id="PTHR11241:SF0">
    <property type="entry name" value="DEOXYURIDINE 5'-TRIPHOSPHATE NUCLEOTIDOHYDROLASE"/>
    <property type="match status" value="1"/>
</dbReference>
<keyword evidence="3" id="KW-0546">Nucleotide metabolism</keyword>
<feature type="domain" description="dUTPase-like" evidence="4">
    <location>
        <begin position="73"/>
        <end position="203"/>
    </location>
</feature>
<evidence type="ECO:0000313" key="5">
    <source>
        <dbReference type="EMBL" id="QHT31770.1"/>
    </source>
</evidence>
<dbReference type="PANTHER" id="PTHR11241">
    <property type="entry name" value="DEOXYURIDINE 5'-TRIPHOSPHATE NUCLEOTIDOHYDROLASE"/>
    <property type="match status" value="1"/>
</dbReference>
<evidence type="ECO:0000256" key="2">
    <source>
        <dbReference type="ARBA" id="ARBA00012379"/>
    </source>
</evidence>
<dbReference type="GO" id="GO:0046081">
    <property type="term" value="P:dUTP catabolic process"/>
    <property type="evidence" value="ECO:0007669"/>
    <property type="project" value="InterPro"/>
</dbReference>